<accession>A0A9P5ZFR6</accession>
<dbReference type="OrthoDB" id="10265994at2759"/>
<evidence type="ECO:0000259" key="6">
    <source>
        <dbReference type="PROSITE" id="PS51518"/>
    </source>
</evidence>
<gene>
    <name evidence="7" type="ORF">BDN70DRAFT_870730</name>
</gene>
<name>A0A9P5ZFR6_9AGAR</name>
<feature type="compositionally biased region" description="Pro residues" evidence="5">
    <location>
        <begin position="123"/>
        <end position="133"/>
    </location>
</feature>
<keyword evidence="3" id="KW-0804">Transcription</keyword>
<keyword evidence="2" id="KW-0805">Transcription regulation</keyword>
<feature type="domain" description="SGF29 C-terminal" evidence="6">
    <location>
        <begin position="172"/>
        <end position="329"/>
    </location>
</feature>
<dbReference type="InterPro" id="IPR037802">
    <property type="entry name" value="SGF29"/>
</dbReference>
<dbReference type="InterPro" id="IPR010750">
    <property type="entry name" value="SGF29_tudor-like_dom"/>
</dbReference>
<sequence length="336" mass="36656">MDSRRRNGQSRPISSEEVDCWGHATASLKVLSGIYAKGATVETIARVNRLISAWPSDDNLPTEGLASLRSSQGRLSSGLVDIAEYAKKEVEALDGAIERVGVLIALRNASEGPADKRNKRPRAPSPSGTPVPQPASGNARSMSITVPPRTNSVGPTSNLRDSKMKKDSVLVHRHPLPLHRKVAFRPPKSASAEEGAWIYSQITRISNSGKEGIKYEVQDLEPPEEVGQAPPMYSTSPKWIIPLPEEGASIGSPAHLSRYPTFPVGATVLALYPDTSCFYPAHVVTPPQVDKSTLSKFTPMYKVRFEEDDDQEHSISAYFVIQYPSHLLNPPKQSSK</sequence>
<evidence type="ECO:0000256" key="5">
    <source>
        <dbReference type="SAM" id="MobiDB-lite"/>
    </source>
</evidence>
<proteinExistence type="predicted"/>
<dbReference type="GO" id="GO:0005634">
    <property type="term" value="C:nucleus"/>
    <property type="evidence" value="ECO:0007669"/>
    <property type="project" value="UniProtKB-SubCell"/>
</dbReference>
<organism evidence="7 8">
    <name type="scientific">Pholiota conissans</name>
    <dbReference type="NCBI Taxonomy" id="109636"/>
    <lineage>
        <taxon>Eukaryota</taxon>
        <taxon>Fungi</taxon>
        <taxon>Dikarya</taxon>
        <taxon>Basidiomycota</taxon>
        <taxon>Agaricomycotina</taxon>
        <taxon>Agaricomycetes</taxon>
        <taxon>Agaricomycetidae</taxon>
        <taxon>Agaricales</taxon>
        <taxon>Agaricineae</taxon>
        <taxon>Strophariaceae</taxon>
        <taxon>Pholiota</taxon>
    </lineage>
</organism>
<evidence type="ECO:0000256" key="2">
    <source>
        <dbReference type="ARBA" id="ARBA00023015"/>
    </source>
</evidence>
<dbReference type="InterPro" id="IPR047288">
    <property type="entry name" value="Tudor_SGF29_rpt1"/>
</dbReference>
<evidence type="ECO:0000313" key="7">
    <source>
        <dbReference type="EMBL" id="KAF9485835.1"/>
    </source>
</evidence>
<dbReference type="PANTHER" id="PTHR21539">
    <property type="entry name" value="SAGA-ASSOCIATED FACTOR 29"/>
    <property type="match status" value="1"/>
</dbReference>
<protein>
    <recommendedName>
        <fullName evidence="6">SGF29 C-terminal domain-containing protein</fullName>
    </recommendedName>
</protein>
<feature type="compositionally biased region" description="Polar residues" evidence="5">
    <location>
        <begin position="134"/>
        <end position="159"/>
    </location>
</feature>
<evidence type="ECO:0000313" key="8">
    <source>
        <dbReference type="Proteomes" id="UP000807469"/>
    </source>
</evidence>
<dbReference type="PROSITE" id="PS51518">
    <property type="entry name" value="SGF29_C"/>
    <property type="match status" value="1"/>
</dbReference>
<feature type="compositionally biased region" description="Basic and acidic residues" evidence="5">
    <location>
        <begin position="160"/>
        <end position="170"/>
    </location>
</feature>
<comment type="subcellular location">
    <subcellularLocation>
        <location evidence="1">Nucleus</location>
    </subcellularLocation>
</comment>
<dbReference type="CDD" id="cd20393">
    <property type="entry name" value="Tudor_SGF29_rpt1"/>
    <property type="match status" value="1"/>
</dbReference>
<keyword evidence="8" id="KW-1185">Reference proteome</keyword>
<feature type="region of interest" description="Disordered" evidence="5">
    <location>
        <begin position="111"/>
        <end position="172"/>
    </location>
</feature>
<dbReference type="Gene3D" id="2.30.30.140">
    <property type="match status" value="2"/>
</dbReference>
<dbReference type="GO" id="GO:0000124">
    <property type="term" value="C:SAGA complex"/>
    <property type="evidence" value="ECO:0007669"/>
    <property type="project" value="InterPro"/>
</dbReference>
<dbReference type="CDD" id="cd20394">
    <property type="entry name" value="Tudor_SGF29_rpt2"/>
    <property type="match status" value="1"/>
</dbReference>
<dbReference type="PANTHER" id="PTHR21539:SF0">
    <property type="entry name" value="SAGA-ASSOCIATED FACTOR 29"/>
    <property type="match status" value="1"/>
</dbReference>
<dbReference type="AlphaFoldDB" id="A0A9P5ZFR6"/>
<comment type="caution">
    <text evidence="7">The sequence shown here is derived from an EMBL/GenBank/DDBJ whole genome shotgun (WGS) entry which is preliminary data.</text>
</comment>
<dbReference type="Pfam" id="PF07039">
    <property type="entry name" value="SGF29_Tudor"/>
    <property type="match status" value="1"/>
</dbReference>
<reference evidence="7" key="1">
    <citation type="submission" date="2020-11" db="EMBL/GenBank/DDBJ databases">
        <authorList>
            <consortium name="DOE Joint Genome Institute"/>
            <person name="Ahrendt S."/>
            <person name="Riley R."/>
            <person name="Andreopoulos W."/>
            <person name="Labutti K."/>
            <person name="Pangilinan J."/>
            <person name="Ruiz-Duenas F.J."/>
            <person name="Barrasa J.M."/>
            <person name="Sanchez-Garcia M."/>
            <person name="Camarero S."/>
            <person name="Miyauchi S."/>
            <person name="Serrano A."/>
            <person name="Linde D."/>
            <person name="Babiker R."/>
            <person name="Drula E."/>
            <person name="Ayuso-Fernandez I."/>
            <person name="Pacheco R."/>
            <person name="Padilla G."/>
            <person name="Ferreira P."/>
            <person name="Barriuso J."/>
            <person name="Kellner H."/>
            <person name="Castanera R."/>
            <person name="Alfaro M."/>
            <person name="Ramirez L."/>
            <person name="Pisabarro A.G."/>
            <person name="Kuo A."/>
            <person name="Tritt A."/>
            <person name="Lipzen A."/>
            <person name="He G."/>
            <person name="Yan M."/>
            <person name="Ng V."/>
            <person name="Cullen D."/>
            <person name="Martin F."/>
            <person name="Rosso M.-N."/>
            <person name="Henrissat B."/>
            <person name="Hibbett D."/>
            <person name="Martinez A.T."/>
            <person name="Grigoriev I.V."/>
        </authorList>
    </citation>
    <scope>NUCLEOTIDE SEQUENCE</scope>
    <source>
        <strain evidence="7">CIRM-BRFM 674</strain>
    </source>
</reference>
<dbReference type="InterPro" id="IPR047287">
    <property type="entry name" value="Tudor_SGF29_rpt2"/>
</dbReference>
<keyword evidence="4" id="KW-0539">Nucleus</keyword>
<evidence type="ECO:0000256" key="3">
    <source>
        <dbReference type="ARBA" id="ARBA00023163"/>
    </source>
</evidence>
<dbReference type="EMBL" id="MU155133">
    <property type="protein sequence ID" value="KAF9485835.1"/>
    <property type="molecule type" value="Genomic_DNA"/>
</dbReference>
<dbReference type="Proteomes" id="UP000807469">
    <property type="component" value="Unassembled WGS sequence"/>
</dbReference>
<evidence type="ECO:0000256" key="1">
    <source>
        <dbReference type="ARBA" id="ARBA00004123"/>
    </source>
</evidence>
<evidence type="ECO:0000256" key="4">
    <source>
        <dbReference type="ARBA" id="ARBA00023242"/>
    </source>
</evidence>